<evidence type="ECO:0000256" key="8">
    <source>
        <dbReference type="PIRSR" id="PIRSR004869-50"/>
    </source>
</evidence>
<sequence length="260" mass="29872">MRISWYGKYFGEEPPISGQGGSGTIFFCGCNLKCVFCQNWQISQGNTSCETVSEAELLKIIFNLHNQGAGNINLVSPTIWAKQLIEVLKKAKQNGLKIPVVWNSNGYEKTEILKKLEGLIDIYLPDCKYSDEKLAIKYSSAPEYPKIAQKAILEMFRQVGVKGLIVRHLILPRQIKNSIECLKFIRSISPKIYLSLMTQYNPTYKAKYFPEINRKLNQQEYNKVLRAVKELRFENGWIQKFGESADLLMPDFNKKNPFNN</sequence>
<dbReference type="Proteomes" id="UP000231371">
    <property type="component" value="Unassembled WGS sequence"/>
</dbReference>
<feature type="binding site" evidence="8">
    <location>
        <position position="34"/>
    </location>
    <ligand>
        <name>[4Fe-4S] cluster</name>
        <dbReference type="ChEBI" id="CHEBI:49883"/>
        <note>4Fe-4S-S-AdoMet</note>
    </ligand>
</feature>
<dbReference type="PANTHER" id="PTHR43075:SF1">
    <property type="entry name" value="FORMATE LYASE ACTIVATING ENZYME, PUTATIVE (AFU_ORTHOLOGUE AFUA_2G15630)-RELATED"/>
    <property type="match status" value="1"/>
</dbReference>
<comment type="similarity">
    <text evidence="1">Belongs to the organic radical-activating enzymes family.</text>
</comment>
<evidence type="ECO:0000256" key="1">
    <source>
        <dbReference type="ARBA" id="ARBA00009777"/>
    </source>
</evidence>
<dbReference type="EMBL" id="PCVI01000042">
    <property type="protein sequence ID" value="PIQ70038.1"/>
    <property type="molecule type" value="Genomic_DNA"/>
</dbReference>
<gene>
    <name evidence="10" type="ORF">COV89_02615</name>
</gene>
<feature type="binding site" evidence="8">
    <location>
        <position position="30"/>
    </location>
    <ligand>
        <name>[4Fe-4S] cluster</name>
        <dbReference type="ChEBI" id="CHEBI:49883"/>
        <note>4Fe-4S-S-AdoMet</note>
    </ligand>
</feature>
<protein>
    <submittedName>
        <fullName evidence="10">Radical SAM protein</fullName>
    </submittedName>
</protein>
<comment type="caution">
    <text evidence="10">The sequence shown here is derived from an EMBL/GenBank/DDBJ whole genome shotgun (WGS) entry which is preliminary data.</text>
</comment>
<feature type="domain" description="Radical SAM core" evidence="9">
    <location>
        <begin position="25"/>
        <end position="178"/>
    </location>
</feature>
<dbReference type="GO" id="GO:0046872">
    <property type="term" value="F:metal ion binding"/>
    <property type="evidence" value="ECO:0007669"/>
    <property type="project" value="UniProtKB-KW"/>
</dbReference>
<keyword evidence="5" id="KW-0560">Oxidoreductase</keyword>
<dbReference type="PROSITE" id="PS01087">
    <property type="entry name" value="RADICAL_ACTIVATING"/>
    <property type="match status" value="1"/>
</dbReference>
<evidence type="ECO:0000256" key="3">
    <source>
        <dbReference type="ARBA" id="ARBA00022691"/>
    </source>
</evidence>
<evidence type="ECO:0000256" key="7">
    <source>
        <dbReference type="ARBA" id="ARBA00023014"/>
    </source>
</evidence>
<dbReference type="AlphaFoldDB" id="A0A2H0KFJ5"/>
<reference evidence="10 11" key="1">
    <citation type="submission" date="2017-09" db="EMBL/GenBank/DDBJ databases">
        <title>Depth-based differentiation of microbial function through sediment-hosted aquifers and enrichment of novel symbionts in the deep terrestrial subsurface.</title>
        <authorList>
            <person name="Probst A.J."/>
            <person name="Ladd B."/>
            <person name="Jarett J.K."/>
            <person name="Geller-Mcgrath D.E."/>
            <person name="Sieber C.M."/>
            <person name="Emerson J.B."/>
            <person name="Anantharaman K."/>
            <person name="Thomas B.C."/>
            <person name="Malmstrom R."/>
            <person name="Stieglmeier M."/>
            <person name="Klingl A."/>
            <person name="Woyke T."/>
            <person name="Ryan C.M."/>
            <person name="Banfield J.F."/>
        </authorList>
    </citation>
    <scope>NUCLEOTIDE SEQUENCE [LARGE SCALE GENOMIC DNA]</scope>
    <source>
        <strain evidence="10">CG11_big_fil_rev_8_21_14_0_20_40_12</strain>
    </source>
</reference>
<organism evidence="10 11">
    <name type="scientific">Candidatus Shapirobacteria bacterium CG11_big_fil_rev_8_21_14_0_20_40_12</name>
    <dbReference type="NCBI Taxonomy" id="1974889"/>
    <lineage>
        <taxon>Bacteria</taxon>
        <taxon>Candidatus Shapironibacteriota</taxon>
    </lineage>
</organism>
<dbReference type="CDD" id="cd01335">
    <property type="entry name" value="Radical_SAM"/>
    <property type="match status" value="1"/>
</dbReference>
<dbReference type="Gene3D" id="3.20.20.70">
    <property type="entry name" value="Aldolase class I"/>
    <property type="match status" value="1"/>
</dbReference>
<evidence type="ECO:0000256" key="4">
    <source>
        <dbReference type="ARBA" id="ARBA00022723"/>
    </source>
</evidence>
<comment type="cofactor">
    <cofactor evidence="8">
        <name>[4Fe-4S] cluster</name>
        <dbReference type="ChEBI" id="CHEBI:49883"/>
    </cofactor>
    <text evidence="8">Binds 1 [4Fe-4S] cluster. The cluster is coordinated with 3 cysteines and an exchangeable S-adenosyl-L-methionine.</text>
</comment>
<dbReference type="InterPro" id="IPR001989">
    <property type="entry name" value="Radical_activat_CS"/>
</dbReference>
<accession>A0A2H0KFJ5</accession>
<evidence type="ECO:0000256" key="6">
    <source>
        <dbReference type="ARBA" id="ARBA00023004"/>
    </source>
</evidence>
<keyword evidence="2" id="KW-0004">4Fe-4S</keyword>
<proteinExistence type="inferred from homology"/>
<dbReference type="PIRSF" id="PIRSF004869">
    <property type="entry name" value="PflX_prd"/>
    <property type="match status" value="1"/>
</dbReference>
<dbReference type="PANTHER" id="PTHR43075">
    <property type="entry name" value="FORMATE LYASE ACTIVATING ENZYME, PUTATIVE (AFU_ORTHOLOGUE AFUA_2G15630)-RELATED"/>
    <property type="match status" value="1"/>
</dbReference>
<dbReference type="InterPro" id="IPR040085">
    <property type="entry name" value="MJ0674-like"/>
</dbReference>
<feature type="binding site" evidence="8">
    <location>
        <position position="37"/>
    </location>
    <ligand>
        <name>[4Fe-4S] cluster</name>
        <dbReference type="ChEBI" id="CHEBI:49883"/>
        <note>4Fe-4S-S-AdoMet</note>
    </ligand>
</feature>
<dbReference type="Pfam" id="PF04055">
    <property type="entry name" value="Radical_SAM"/>
    <property type="match status" value="1"/>
</dbReference>
<keyword evidence="3 8" id="KW-0949">S-adenosyl-L-methionine</keyword>
<name>A0A2H0KFJ5_9BACT</name>
<evidence type="ECO:0000256" key="5">
    <source>
        <dbReference type="ARBA" id="ARBA00023002"/>
    </source>
</evidence>
<dbReference type="SUPFAM" id="SSF102114">
    <property type="entry name" value="Radical SAM enzymes"/>
    <property type="match status" value="1"/>
</dbReference>
<dbReference type="InterPro" id="IPR013785">
    <property type="entry name" value="Aldolase_TIM"/>
</dbReference>
<dbReference type="InterPro" id="IPR007197">
    <property type="entry name" value="rSAM"/>
</dbReference>
<evidence type="ECO:0000313" key="11">
    <source>
        <dbReference type="Proteomes" id="UP000231371"/>
    </source>
</evidence>
<dbReference type="GO" id="GO:0051539">
    <property type="term" value="F:4 iron, 4 sulfur cluster binding"/>
    <property type="evidence" value="ECO:0007669"/>
    <property type="project" value="UniProtKB-KW"/>
</dbReference>
<keyword evidence="6 8" id="KW-0408">Iron</keyword>
<evidence type="ECO:0000256" key="2">
    <source>
        <dbReference type="ARBA" id="ARBA00022485"/>
    </source>
</evidence>
<evidence type="ECO:0000259" key="9">
    <source>
        <dbReference type="Pfam" id="PF04055"/>
    </source>
</evidence>
<dbReference type="InterPro" id="IPR016431">
    <property type="entry name" value="Pyrv-formate_lyase-activ_prd"/>
</dbReference>
<dbReference type="InterPro" id="IPR058240">
    <property type="entry name" value="rSAM_sf"/>
</dbReference>
<dbReference type="SFLD" id="SFLDS00029">
    <property type="entry name" value="Radical_SAM"/>
    <property type="match status" value="1"/>
</dbReference>
<dbReference type="PROSITE" id="PS51257">
    <property type="entry name" value="PROKAR_LIPOPROTEIN"/>
    <property type="match status" value="1"/>
</dbReference>
<evidence type="ECO:0000313" key="10">
    <source>
        <dbReference type="EMBL" id="PIQ70038.1"/>
    </source>
</evidence>
<keyword evidence="7 8" id="KW-0411">Iron-sulfur</keyword>
<keyword evidence="4 8" id="KW-0479">Metal-binding</keyword>
<dbReference type="GO" id="GO:0016491">
    <property type="term" value="F:oxidoreductase activity"/>
    <property type="evidence" value="ECO:0007669"/>
    <property type="project" value="UniProtKB-KW"/>
</dbReference>